<gene>
    <name evidence="1" type="ORF">RPERSI_LOCUS27213</name>
</gene>
<comment type="caution">
    <text evidence="1">The sequence shown here is derived from an EMBL/GenBank/DDBJ whole genome shotgun (WGS) entry which is preliminary data.</text>
</comment>
<feature type="non-terminal residue" evidence="1">
    <location>
        <position position="1"/>
    </location>
</feature>
<feature type="non-terminal residue" evidence="1">
    <location>
        <position position="41"/>
    </location>
</feature>
<name>A0ACA9S5L6_9GLOM</name>
<accession>A0ACA9S5L6</accession>
<evidence type="ECO:0000313" key="1">
    <source>
        <dbReference type="EMBL" id="CAG8828329.1"/>
    </source>
</evidence>
<dbReference type="EMBL" id="CAJVQC010095320">
    <property type="protein sequence ID" value="CAG8828329.1"/>
    <property type="molecule type" value="Genomic_DNA"/>
</dbReference>
<sequence>ASDKKDLEAKKNILLGIKDSLALNNSKEESESLIQYEKEAI</sequence>
<proteinExistence type="predicted"/>
<keyword evidence="2" id="KW-1185">Reference proteome</keyword>
<evidence type="ECO:0000313" key="2">
    <source>
        <dbReference type="Proteomes" id="UP000789920"/>
    </source>
</evidence>
<organism evidence="1 2">
    <name type="scientific">Racocetra persica</name>
    <dbReference type="NCBI Taxonomy" id="160502"/>
    <lineage>
        <taxon>Eukaryota</taxon>
        <taxon>Fungi</taxon>
        <taxon>Fungi incertae sedis</taxon>
        <taxon>Mucoromycota</taxon>
        <taxon>Glomeromycotina</taxon>
        <taxon>Glomeromycetes</taxon>
        <taxon>Diversisporales</taxon>
        <taxon>Gigasporaceae</taxon>
        <taxon>Racocetra</taxon>
    </lineage>
</organism>
<protein>
    <submittedName>
        <fullName evidence="1">29371_t:CDS:1</fullName>
    </submittedName>
</protein>
<reference evidence="1" key="1">
    <citation type="submission" date="2021-06" db="EMBL/GenBank/DDBJ databases">
        <authorList>
            <person name="Kallberg Y."/>
            <person name="Tangrot J."/>
            <person name="Rosling A."/>
        </authorList>
    </citation>
    <scope>NUCLEOTIDE SEQUENCE</scope>
    <source>
        <strain evidence="1">MA461A</strain>
    </source>
</reference>
<dbReference type="Proteomes" id="UP000789920">
    <property type="component" value="Unassembled WGS sequence"/>
</dbReference>